<dbReference type="AlphaFoldDB" id="A0A2W4W606"/>
<sequence>MYQMLERYDFLFLKREDGRKTMIFVWMAWFVMLLAALACVAQYGKDIPLCEDWFLVAPLTGNEPDLMSIFL</sequence>
<keyword evidence="1" id="KW-0472">Membrane</keyword>
<keyword evidence="1" id="KW-0812">Transmembrane</keyword>
<dbReference type="Proteomes" id="UP000249354">
    <property type="component" value="Unassembled WGS sequence"/>
</dbReference>
<gene>
    <name evidence="2" type="ORF">DCF25_14785</name>
</gene>
<organism evidence="2 3">
    <name type="scientific">Leptolyngbya foveolarum</name>
    <dbReference type="NCBI Taxonomy" id="47253"/>
    <lineage>
        <taxon>Bacteria</taxon>
        <taxon>Bacillati</taxon>
        <taxon>Cyanobacteriota</taxon>
        <taxon>Cyanophyceae</taxon>
        <taxon>Leptolyngbyales</taxon>
        <taxon>Leptolyngbyaceae</taxon>
        <taxon>Leptolyngbya group</taxon>
        <taxon>Leptolyngbya</taxon>
    </lineage>
</organism>
<evidence type="ECO:0000313" key="3">
    <source>
        <dbReference type="Proteomes" id="UP000249354"/>
    </source>
</evidence>
<feature type="transmembrane region" description="Helical" evidence="1">
    <location>
        <begin position="21"/>
        <end position="43"/>
    </location>
</feature>
<name>A0A2W4W606_9CYAN</name>
<accession>A0A2W4W606</accession>
<proteinExistence type="predicted"/>
<comment type="caution">
    <text evidence="2">The sequence shown here is derived from an EMBL/GenBank/DDBJ whole genome shotgun (WGS) entry which is preliminary data.</text>
</comment>
<keyword evidence="1" id="KW-1133">Transmembrane helix</keyword>
<protein>
    <submittedName>
        <fullName evidence="2">Uncharacterized protein</fullName>
    </submittedName>
</protein>
<evidence type="ECO:0000313" key="2">
    <source>
        <dbReference type="EMBL" id="PZO14598.1"/>
    </source>
</evidence>
<reference evidence="2 3" key="2">
    <citation type="submission" date="2018-06" db="EMBL/GenBank/DDBJ databases">
        <title>Metagenomic assembly of (sub)arctic Cyanobacteria and their associated microbiome from non-axenic cultures.</title>
        <authorList>
            <person name="Baurain D."/>
        </authorList>
    </citation>
    <scope>NUCLEOTIDE SEQUENCE [LARGE SCALE GENOMIC DNA]</scope>
    <source>
        <strain evidence="2">ULC129bin1</strain>
    </source>
</reference>
<reference evidence="3" key="1">
    <citation type="submission" date="2018-04" db="EMBL/GenBank/DDBJ databases">
        <authorList>
            <person name="Cornet L."/>
        </authorList>
    </citation>
    <scope>NUCLEOTIDE SEQUENCE [LARGE SCALE GENOMIC DNA]</scope>
</reference>
<evidence type="ECO:0000256" key="1">
    <source>
        <dbReference type="SAM" id="Phobius"/>
    </source>
</evidence>
<dbReference type="EMBL" id="QBMC01000106">
    <property type="protein sequence ID" value="PZO14598.1"/>
    <property type="molecule type" value="Genomic_DNA"/>
</dbReference>